<dbReference type="InterPro" id="IPR012312">
    <property type="entry name" value="Hemerythrin-like"/>
</dbReference>
<evidence type="ECO:0000313" key="3">
    <source>
        <dbReference type="Proteomes" id="UP000192411"/>
    </source>
</evidence>
<protein>
    <submittedName>
        <fullName evidence="2">Hemerythrin</fullName>
    </submittedName>
</protein>
<reference evidence="2 3" key="1">
    <citation type="submission" date="2017-02" db="EMBL/GenBank/DDBJ databases">
        <title>The new phylogeny of genus Mycobacterium.</title>
        <authorList>
            <person name="Tortoli E."/>
            <person name="Trovato A."/>
            <person name="Cirillo D.M."/>
        </authorList>
    </citation>
    <scope>NUCLEOTIDE SEQUENCE [LARGE SCALE GENOMIC DNA]</scope>
    <source>
        <strain evidence="2 3">DSM 44338</strain>
    </source>
</reference>
<organism evidence="2 3">
    <name type="scientific">Mycolicibacterium tusciae</name>
    <dbReference type="NCBI Taxonomy" id="75922"/>
    <lineage>
        <taxon>Bacteria</taxon>
        <taxon>Bacillati</taxon>
        <taxon>Actinomycetota</taxon>
        <taxon>Actinomycetes</taxon>
        <taxon>Mycobacteriales</taxon>
        <taxon>Mycobacteriaceae</taxon>
        <taxon>Mycolicibacterium</taxon>
    </lineage>
</organism>
<dbReference type="RefSeq" id="WP_083125933.1">
    <property type="nucleotide sequence ID" value="NZ_MVIM01000006.1"/>
</dbReference>
<dbReference type="Gene3D" id="1.20.120.520">
    <property type="entry name" value="nmb1532 protein domain like"/>
    <property type="match status" value="1"/>
</dbReference>
<dbReference type="AlphaFoldDB" id="A0A1X0JPZ4"/>
<dbReference type="PANTHER" id="PTHR35585:SF1">
    <property type="entry name" value="HHE DOMAIN PROTEIN (AFU_ORTHOLOGUE AFUA_4G00730)"/>
    <property type="match status" value="1"/>
</dbReference>
<dbReference type="Proteomes" id="UP000192411">
    <property type="component" value="Unassembled WGS sequence"/>
</dbReference>
<name>A0A1X0JPZ4_9MYCO</name>
<dbReference type="Pfam" id="PF01814">
    <property type="entry name" value="Hemerythrin"/>
    <property type="match status" value="1"/>
</dbReference>
<dbReference type="STRING" id="75922.BST47_12925"/>
<proteinExistence type="predicted"/>
<evidence type="ECO:0000313" key="2">
    <source>
        <dbReference type="EMBL" id="ORB65029.1"/>
    </source>
</evidence>
<dbReference type="PANTHER" id="PTHR35585">
    <property type="entry name" value="HHE DOMAIN PROTEIN (AFU_ORTHOLOGUE AFUA_4G00730)"/>
    <property type="match status" value="1"/>
</dbReference>
<dbReference type="OrthoDB" id="3212362at2"/>
<evidence type="ECO:0000259" key="1">
    <source>
        <dbReference type="Pfam" id="PF01814"/>
    </source>
</evidence>
<feature type="domain" description="Hemerythrin-like" evidence="1">
    <location>
        <begin position="12"/>
        <end position="127"/>
    </location>
</feature>
<accession>A0A1X0JPZ4</accession>
<dbReference type="EMBL" id="MVIM01000006">
    <property type="protein sequence ID" value="ORB65029.1"/>
    <property type="molecule type" value="Genomic_DNA"/>
</dbReference>
<sequence>MVETFVQSTDDVVRFLKDQHNLIKDMFEEVFSASSDDARRKAFTELRQLLAVHETAEEMVVHPRVRHEVEGGDIIVDARLVEEHDSKEVLSALEAMDIGSQEFLDELSLFRGSVLDHAEREELEEFNRLERELDADDLGRMAKAVLAAEAIAPTRPHAGVESAKANFAVGPFASMLDRARDAISAALR</sequence>
<gene>
    <name evidence="2" type="ORF">BST47_12925</name>
</gene>
<comment type="caution">
    <text evidence="2">The sequence shown here is derived from an EMBL/GenBank/DDBJ whole genome shotgun (WGS) entry which is preliminary data.</text>
</comment>
<keyword evidence="3" id="KW-1185">Reference proteome</keyword>
<dbReference type="eggNOG" id="COG5592">
    <property type="taxonomic scope" value="Bacteria"/>
</dbReference>